<dbReference type="Pfam" id="PF04832">
    <property type="entry name" value="SOUL"/>
    <property type="match status" value="1"/>
</dbReference>
<dbReference type="InterPro" id="IPR006917">
    <property type="entry name" value="SOUL_heme-bd"/>
</dbReference>
<comment type="caution">
    <text evidence="1">The sequence shown here is derived from an EMBL/GenBank/DDBJ whole genome shotgun (WGS) entry which is preliminary data.</text>
</comment>
<dbReference type="SUPFAM" id="SSF55136">
    <property type="entry name" value="Probable bacterial effector-binding domain"/>
    <property type="match status" value="1"/>
</dbReference>
<accession>A0ABU2FHD5</accession>
<gene>
    <name evidence="1" type="ORF">NDI56_19825</name>
</gene>
<dbReference type="InterPro" id="IPR011256">
    <property type="entry name" value="Reg_factor_effector_dom_sf"/>
</dbReference>
<evidence type="ECO:0000313" key="2">
    <source>
        <dbReference type="Proteomes" id="UP001259659"/>
    </source>
</evidence>
<dbReference type="Proteomes" id="UP001259659">
    <property type="component" value="Unassembled WGS sequence"/>
</dbReference>
<name>A0ABU2FHD5_9EURY</name>
<dbReference type="Gene3D" id="3.20.80.10">
    <property type="entry name" value="Regulatory factor, effector binding domain"/>
    <property type="match status" value="1"/>
</dbReference>
<dbReference type="EMBL" id="JAMQON010000007">
    <property type="protein sequence ID" value="MDS0261656.1"/>
    <property type="molecule type" value="Genomic_DNA"/>
</dbReference>
<keyword evidence="2" id="KW-1185">Reference proteome</keyword>
<proteinExistence type="predicted"/>
<organism evidence="1 2">
    <name type="scientific">Haloarcula saliterrae</name>
    <dbReference type="NCBI Taxonomy" id="2950534"/>
    <lineage>
        <taxon>Archaea</taxon>
        <taxon>Methanobacteriati</taxon>
        <taxon>Methanobacteriota</taxon>
        <taxon>Stenosarchaea group</taxon>
        <taxon>Halobacteria</taxon>
        <taxon>Halobacteriales</taxon>
        <taxon>Haloarculaceae</taxon>
        <taxon>Haloarcula</taxon>
    </lineage>
</organism>
<sequence>MRSRLRPLLAALGAAVTLWVAWGLYVTRTTARVPFETVDELDGVEIRQYPQTVLVETTAPTAGEAFRRLFGYLSGANEGEKRVEMTAPVRTDGATVAMTAPVRTDTDGDGVTMTFWLPASYTPATAPVPTDPRVSLVVEPPRTAAVREFGWYATARRVGRARERLLGTLAADGVEALGDPVVLQYNDPWTPPFMRHNEVAVDIDPTTLSVD</sequence>
<dbReference type="RefSeq" id="WP_310921565.1">
    <property type="nucleotide sequence ID" value="NZ_JAMQON010000007.1"/>
</dbReference>
<reference evidence="1 2" key="1">
    <citation type="submission" date="2022-06" db="EMBL/GenBank/DDBJ databases">
        <title>Haloarcula sp. a new haloarchaeum isolate from saline soil.</title>
        <authorList>
            <person name="Strakova D."/>
            <person name="Galisteo C."/>
            <person name="Sanchez-Porro C."/>
            <person name="Ventosa A."/>
        </authorList>
    </citation>
    <scope>NUCLEOTIDE SEQUENCE [LARGE SCALE GENOMIC DNA]</scope>
    <source>
        <strain evidence="1 2">S1CR25-12</strain>
    </source>
</reference>
<protein>
    <submittedName>
        <fullName evidence="1">Heme-binding protein</fullName>
    </submittedName>
</protein>
<dbReference type="PANTHER" id="PTHR11220">
    <property type="entry name" value="HEME-BINDING PROTEIN-RELATED"/>
    <property type="match status" value="1"/>
</dbReference>
<evidence type="ECO:0000313" key="1">
    <source>
        <dbReference type="EMBL" id="MDS0261656.1"/>
    </source>
</evidence>
<dbReference type="PANTHER" id="PTHR11220:SF1">
    <property type="entry name" value="HEME-BINDING PROTEIN 2"/>
    <property type="match status" value="1"/>
</dbReference>